<dbReference type="Proteomes" id="UP000598633">
    <property type="component" value="Unassembled WGS sequence"/>
</dbReference>
<evidence type="ECO:0000313" key="2">
    <source>
        <dbReference type="EMBL" id="MBD3870590.1"/>
    </source>
</evidence>
<reference evidence="2 3" key="1">
    <citation type="submission" date="2020-08" db="EMBL/GenBank/DDBJ databases">
        <title>Acidobacteriota in marine sediments use diverse sulfur dissimilation pathways.</title>
        <authorList>
            <person name="Wasmund K."/>
        </authorList>
    </citation>
    <scope>NUCLEOTIDE SEQUENCE [LARGE SCALE GENOMIC DNA]</scope>
    <source>
        <strain evidence="2">MAG AM3-A</strain>
    </source>
</reference>
<comment type="caution">
    <text evidence="2">The sequence shown here is derived from an EMBL/GenBank/DDBJ whole genome shotgun (WGS) entry which is preliminary data.</text>
</comment>
<organism evidence="2 3">
    <name type="scientific">Candidatus Sulfomarinibacter kjeldsenii</name>
    <dbReference type="NCBI Taxonomy" id="2885994"/>
    <lineage>
        <taxon>Bacteria</taxon>
        <taxon>Pseudomonadati</taxon>
        <taxon>Acidobacteriota</taxon>
        <taxon>Thermoanaerobaculia</taxon>
        <taxon>Thermoanaerobaculales</taxon>
        <taxon>Candidatus Sulfomarinibacteraceae</taxon>
        <taxon>Candidatus Sulfomarinibacter</taxon>
    </lineage>
</organism>
<feature type="signal peptide" evidence="1">
    <location>
        <begin position="1"/>
        <end position="23"/>
    </location>
</feature>
<proteinExistence type="predicted"/>
<name>A0A8J7C3D4_9BACT</name>
<gene>
    <name evidence="2" type="ORF">IFJ97_04450</name>
</gene>
<dbReference type="EMBL" id="JACXWA010000070">
    <property type="protein sequence ID" value="MBD3870590.1"/>
    <property type="molecule type" value="Genomic_DNA"/>
</dbReference>
<evidence type="ECO:0000256" key="1">
    <source>
        <dbReference type="SAM" id="SignalP"/>
    </source>
</evidence>
<keyword evidence="1" id="KW-0732">Signal</keyword>
<feature type="chain" id="PRO_5035244251" evidence="1">
    <location>
        <begin position="24"/>
        <end position="551"/>
    </location>
</feature>
<sequence>MRYKGIAGALVLLTLLLPISAVAETIFWLDTPADGATVFGLVEVNGFVVDDGEQCGPQWTWHSCQWDDALVSKIDLYVDDEFVSTADMNQPRYDIIQAYPWYAGTPYARPGFTTSFDSDGYLDGVHTLFMRVTFSDSSSQDYGLRSVTINNDLNQAPLGEIELPGSLQPMNGVFPVTGWALDDEEIAYVEIMVDGLAMGNAVTGVHRPDVGNRFPSDPDAEFSGFVRMLNTTVLNNGIHVLAVRVVDNEGASRVIGRRFVQTFNTGSNLPPFGQINWPIANHVMFGDGCADAEDGTLPPWSGEIPERPDQVEMVIGWALDVGSRTDMGGVAYVQLLLDGNIIADTNEGSFYWDEVEWDFNYYGHPRMDIHNLYVDVPNSKHSGFSFLLDINYLILARGYSQGLHLFKVRAGDRENNVTDIAQLPVIFDCNDDPDDPAWGDIWTPEHMELVGGVVEVTGFAIDNRSLDQVEIWVDGVYIGDAEYPITTPDLDELYPWLPLSFSRNAGFRYELDTVAADLADGEHYLVVWTHDNRDGRTIIGQRTFVLDNQSP</sequence>
<protein>
    <submittedName>
        <fullName evidence="2">Uncharacterized protein</fullName>
    </submittedName>
</protein>
<dbReference type="AlphaFoldDB" id="A0A8J7C3D4"/>
<accession>A0A8J7C3D4</accession>
<evidence type="ECO:0000313" key="3">
    <source>
        <dbReference type="Proteomes" id="UP000598633"/>
    </source>
</evidence>